<dbReference type="InterPro" id="IPR050557">
    <property type="entry name" value="RTX_toxin/Mannuronan_C5-epim"/>
</dbReference>
<dbReference type="Pfam" id="PF00353">
    <property type="entry name" value="HemolysinCabind"/>
    <property type="match status" value="7"/>
</dbReference>
<dbReference type="PANTHER" id="PTHR38340">
    <property type="entry name" value="S-LAYER PROTEIN"/>
    <property type="match status" value="1"/>
</dbReference>
<dbReference type="SUPFAM" id="SSF51120">
    <property type="entry name" value="beta-Roll"/>
    <property type="match status" value="4"/>
</dbReference>
<comment type="similarity">
    <text evidence="3">Belongs to the glycosyl hydrolase 16 family.</text>
</comment>
<dbReference type="PROSITE" id="PS00330">
    <property type="entry name" value="HEMOLYSIN_CALCIUM"/>
    <property type="match status" value="2"/>
</dbReference>
<proteinExistence type="inferred from homology"/>
<evidence type="ECO:0000256" key="4">
    <source>
        <dbReference type="ARBA" id="ARBA00022525"/>
    </source>
</evidence>
<sequence>MSSILPPASGAARNWLVARSPGTFLQGTGGNDNLNAQDPNTTLIGGAGDDTYVIGSPLTGLIEKPGDGIDTLEIWTSEAMPGYVLPADLSIENITLNGTVAAWATGNALDNRVTGNAGPNVLDGGAGDDLLTGNGGRDIFVVRVGQGSDTITDFAAAGPGADQVRLEGTSFRDFADIRAALRQSGGDAVLDLGGGQSLTLQNTAMVGLTAANFLLPIDIGTMVQTFADGFDTLSRRSAGSGTWTTRYVWGGDDAYHNALQGSQEALVDPEFRGLPNTQAAAPLGLNPFSLANGKLTITASPVSASAQPYLGNCDFASGGLTTESTFSQTYGYFEMKATLPAVQGAWPAFWLLAADFSKPAEIDVLESLGVQNGSVHVQTHAADAAAMDGGWVPVGDITQEHRYGVLWTPYTLSFLVDGQVVHQAATPADLNQPMYMLATLGMGGSWGGQVTPGSTAQMTIDQISAWQLPEYTLEKYTLLESAGPTRTITGSRGAESLSGTDAAELLIGAGGIDTLAGGLGDDTYVVSDPRTVILEQAGGGVDTVKSSVSYQLPNQVENLILTGSAASRATGNDQSNIITGNAANNLITGGKGNDILSGGGGNDQFAISLNEGSDIITDFSAGPGAGDVVVLNGFAFSSFADIRAALSQHGADTWLTLSTTQTLVFRNHAIGDFVSDDFALPLRLPVSAASFRWYSGTGADEAFYGTSAPETFQSHGGRDTLAGGLGDDVYEDPIGALVLEKPGEGIDTVRIWSGGDYTLPDNVENLVMETGGIGRGNKLANMLIGKAGSDTLIGGSGNDVLIGGAGNNLLDGGADRDTADYADLGAGQRLSLVADASGLRLSGANGLGGTDTIQGVEVIRCGAADDIVDGTRLTLAIIVKGGAGQDMLTGGSATDALQGGDGADLLRGNAGADTLWGEAGNDTLIGGSGADQLVGGSGADLFTFLQRSDSIVAAPDLILDFSVAQGDRIDLSAIDADPAVPGHQSLVWIGNADFTPGLGGQVHLRQQAGSTFLEVSGSNGIDMAIQLKGLIALTMADLIL</sequence>
<name>A0ABS1CUU3_9PROT</name>
<comment type="cofactor">
    <cofactor evidence="1">
        <name>Ca(2+)</name>
        <dbReference type="ChEBI" id="CHEBI:29108"/>
    </cofactor>
</comment>
<evidence type="ECO:0000256" key="3">
    <source>
        <dbReference type="ARBA" id="ARBA00006865"/>
    </source>
</evidence>
<feature type="domain" description="GH16" evidence="6">
    <location>
        <begin position="208"/>
        <end position="471"/>
    </location>
</feature>
<dbReference type="Gene3D" id="2.150.10.10">
    <property type="entry name" value="Serralysin-like metalloprotease, C-terminal"/>
    <property type="match status" value="4"/>
</dbReference>
<keyword evidence="5" id="KW-0677">Repeat</keyword>
<dbReference type="SUPFAM" id="SSF49899">
    <property type="entry name" value="Concanavalin A-like lectins/glucanases"/>
    <property type="match status" value="1"/>
</dbReference>
<evidence type="ECO:0000256" key="5">
    <source>
        <dbReference type="ARBA" id="ARBA00022737"/>
    </source>
</evidence>
<dbReference type="Proteomes" id="UP000697995">
    <property type="component" value="Unassembled WGS sequence"/>
</dbReference>
<gene>
    <name evidence="7" type="ORF">CKO45_07645</name>
</gene>
<dbReference type="InterPro" id="IPR011049">
    <property type="entry name" value="Serralysin-like_metalloprot_C"/>
</dbReference>
<organism evidence="7 8">
    <name type="scientific">Paracraurococcus ruber</name>
    <dbReference type="NCBI Taxonomy" id="77675"/>
    <lineage>
        <taxon>Bacteria</taxon>
        <taxon>Pseudomonadati</taxon>
        <taxon>Pseudomonadota</taxon>
        <taxon>Alphaproteobacteria</taxon>
        <taxon>Acetobacterales</taxon>
        <taxon>Roseomonadaceae</taxon>
        <taxon>Paracraurococcus</taxon>
    </lineage>
</organism>
<dbReference type="CDD" id="cd08023">
    <property type="entry name" value="GH16_laminarinase_like"/>
    <property type="match status" value="1"/>
</dbReference>
<reference evidence="7 8" key="1">
    <citation type="journal article" date="2020" name="Microorganisms">
        <title>Osmotic Adaptation and Compatible Solute Biosynthesis of Phototrophic Bacteria as Revealed from Genome Analyses.</title>
        <authorList>
            <person name="Imhoff J.F."/>
            <person name="Rahn T."/>
            <person name="Kunzel S."/>
            <person name="Keller A."/>
            <person name="Neulinger S.C."/>
        </authorList>
    </citation>
    <scope>NUCLEOTIDE SEQUENCE [LARGE SCALE GENOMIC DNA]</scope>
    <source>
        <strain evidence="7 8">DSM 15382</strain>
    </source>
</reference>
<dbReference type="EMBL" id="NRSG01000038">
    <property type="protein sequence ID" value="MBK1658100.1"/>
    <property type="molecule type" value="Genomic_DNA"/>
</dbReference>
<evidence type="ECO:0000256" key="1">
    <source>
        <dbReference type="ARBA" id="ARBA00001913"/>
    </source>
</evidence>
<dbReference type="PANTHER" id="PTHR38340:SF1">
    <property type="entry name" value="S-LAYER PROTEIN"/>
    <property type="match status" value="1"/>
</dbReference>
<dbReference type="Pfam" id="PF00722">
    <property type="entry name" value="Glyco_hydro_16"/>
    <property type="match status" value="1"/>
</dbReference>
<evidence type="ECO:0000259" key="6">
    <source>
        <dbReference type="PROSITE" id="PS51762"/>
    </source>
</evidence>
<accession>A0ABS1CUU3</accession>
<keyword evidence="4" id="KW-0964">Secreted</keyword>
<dbReference type="Pfam" id="PF08548">
    <property type="entry name" value="Peptidase_M10_C"/>
    <property type="match status" value="1"/>
</dbReference>
<dbReference type="InterPro" id="IPR013858">
    <property type="entry name" value="Peptidase_M10B_C"/>
</dbReference>
<comment type="caution">
    <text evidence="7">The sequence shown here is derived from an EMBL/GenBank/DDBJ whole genome shotgun (WGS) entry which is preliminary data.</text>
</comment>
<dbReference type="PROSITE" id="PS51762">
    <property type="entry name" value="GH16_2"/>
    <property type="match status" value="1"/>
</dbReference>
<dbReference type="Gene3D" id="2.60.120.200">
    <property type="match status" value="1"/>
</dbReference>
<comment type="subcellular location">
    <subcellularLocation>
        <location evidence="2">Secreted</location>
    </subcellularLocation>
</comment>
<dbReference type="InterPro" id="IPR001343">
    <property type="entry name" value="Hemolysn_Ca-bd"/>
</dbReference>
<protein>
    <recommendedName>
        <fullName evidence="6">GH16 domain-containing protein</fullName>
    </recommendedName>
</protein>
<dbReference type="InterPro" id="IPR018511">
    <property type="entry name" value="Hemolysin-typ_Ca-bd_CS"/>
</dbReference>
<dbReference type="PRINTS" id="PR00313">
    <property type="entry name" value="CABNDNGRPT"/>
</dbReference>
<evidence type="ECO:0000313" key="8">
    <source>
        <dbReference type="Proteomes" id="UP000697995"/>
    </source>
</evidence>
<evidence type="ECO:0000313" key="7">
    <source>
        <dbReference type="EMBL" id="MBK1658100.1"/>
    </source>
</evidence>
<keyword evidence="8" id="KW-1185">Reference proteome</keyword>
<dbReference type="RefSeq" id="WP_133218992.1">
    <property type="nucleotide sequence ID" value="NZ_NRSG01000038.1"/>
</dbReference>
<dbReference type="InterPro" id="IPR000757">
    <property type="entry name" value="Beta-glucanase-like"/>
</dbReference>
<evidence type="ECO:0000256" key="2">
    <source>
        <dbReference type="ARBA" id="ARBA00004613"/>
    </source>
</evidence>
<dbReference type="InterPro" id="IPR013320">
    <property type="entry name" value="ConA-like_dom_sf"/>
</dbReference>